<evidence type="ECO:0000313" key="2">
    <source>
        <dbReference type="Proteomes" id="UP000297713"/>
    </source>
</evidence>
<name>A0A4Y8PDH9_9BACT</name>
<accession>A0A4Y8PDH9</accession>
<sequence length="84" mass="9484">MWKIFENTKAAALIRMVNIQPNKCFHPLQRLPNRINKNHWLDTEAGMAGKKKSESGGKDFLLACLVCGWKSLSAILPFAEGQDR</sequence>
<dbReference type="RefSeq" id="WP_134439747.1">
    <property type="nucleotide sequence ID" value="NZ_LXQC01000124.1"/>
</dbReference>
<reference evidence="1 2" key="1">
    <citation type="submission" date="2016-05" db="EMBL/GenBank/DDBJ databases">
        <title>Diversity and Homogeneity among Thermoacidophilic Verrucomicrobia Methanotrophs Linked with Geographical Origin.</title>
        <authorList>
            <person name="Erikstad H.-A."/>
            <person name="Smestad N.B."/>
            <person name="Ceballos R.M."/>
            <person name="Birkeland N.-K."/>
        </authorList>
    </citation>
    <scope>NUCLEOTIDE SEQUENCE [LARGE SCALE GENOMIC DNA]</scope>
    <source>
        <strain evidence="1 2">Phi</strain>
    </source>
</reference>
<dbReference type="EMBL" id="LXQC01000124">
    <property type="protein sequence ID" value="TFE69563.1"/>
    <property type="molecule type" value="Genomic_DNA"/>
</dbReference>
<dbReference type="AlphaFoldDB" id="A0A4Y8PDH9"/>
<comment type="caution">
    <text evidence="1">The sequence shown here is derived from an EMBL/GenBank/DDBJ whole genome shotgun (WGS) entry which is preliminary data.</text>
</comment>
<proteinExistence type="predicted"/>
<dbReference type="Proteomes" id="UP000297713">
    <property type="component" value="Unassembled WGS sequence"/>
</dbReference>
<protein>
    <submittedName>
        <fullName evidence="1">Uncharacterized protein</fullName>
    </submittedName>
</protein>
<evidence type="ECO:0000313" key="1">
    <source>
        <dbReference type="EMBL" id="TFE69563.1"/>
    </source>
</evidence>
<keyword evidence="2" id="KW-1185">Reference proteome</keyword>
<gene>
    <name evidence="1" type="ORF">A7Q10_06845</name>
</gene>
<organism evidence="1 2">
    <name type="scientific">Methylacidiphilum caldifontis</name>
    <dbReference type="NCBI Taxonomy" id="2795386"/>
    <lineage>
        <taxon>Bacteria</taxon>
        <taxon>Pseudomonadati</taxon>
        <taxon>Verrucomicrobiota</taxon>
        <taxon>Methylacidiphilae</taxon>
        <taxon>Methylacidiphilales</taxon>
        <taxon>Methylacidiphilaceae</taxon>
        <taxon>Methylacidiphilum (ex Ratnadevi et al. 2023)</taxon>
    </lineage>
</organism>